<accession>A0A4Z1H4X2</accession>
<feature type="compositionally biased region" description="Low complexity" evidence="1">
    <location>
        <begin position="212"/>
        <end position="222"/>
    </location>
</feature>
<feature type="compositionally biased region" description="Polar residues" evidence="1">
    <location>
        <begin position="294"/>
        <end position="307"/>
    </location>
</feature>
<feature type="region of interest" description="Disordered" evidence="1">
    <location>
        <begin position="133"/>
        <end position="307"/>
    </location>
</feature>
<feature type="compositionally biased region" description="Polar residues" evidence="1">
    <location>
        <begin position="153"/>
        <end position="168"/>
    </location>
</feature>
<feature type="region of interest" description="Disordered" evidence="1">
    <location>
        <begin position="353"/>
        <end position="416"/>
    </location>
</feature>
<dbReference type="EMBL" id="PQXK01000007">
    <property type="protein sequence ID" value="TGO42572.1"/>
    <property type="molecule type" value="Genomic_DNA"/>
</dbReference>
<feature type="compositionally biased region" description="Basic and acidic residues" evidence="1">
    <location>
        <begin position="240"/>
        <end position="258"/>
    </location>
</feature>
<organism evidence="2 3">
    <name type="scientific">Botrytis hyacinthi</name>
    <dbReference type="NCBI Taxonomy" id="278943"/>
    <lineage>
        <taxon>Eukaryota</taxon>
        <taxon>Fungi</taxon>
        <taxon>Dikarya</taxon>
        <taxon>Ascomycota</taxon>
        <taxon>Pezizomycotina</taxon>
        <taxon>Leotiomycetes</taxon>
        <taxon>Helotiales</taxon>
        <taxon>Sclerotiniaceae</taxon>
        <taxon>Botrytis</taxon>
    </lineage>
</organism>
<feature type="compositionally biased region" description="Basic and acidic residues" evidence="1">
    <location>
        <begin position="376"/>
        <end position="398"/>
    </location>
</feature>
<dbReference type="Proteomes" id="UP000297814">
    <property type="component" value="Unassembled WGS sequence"/>
</dbReference>
<feature type="compositionally biased region" description="Polar residues" evidence="1">
    <location>
        <begin position="182"/>
        <end position="192"/>
    </location>
</feature>
<reference evidence="2 3" key="1">
    <citation type="submission" date="2017-12" db="EMBL/GenBank/DDBJ databases">
        <title>Comparative genomics of Botrytis spp.</title>
        <authorList>
            <person name="Valero-Jimenez C.A."/>
            <person name="Tapia P."/>
            <person name="Veloso J."/>
            <person name="Silva-Moreno E."/>
            <person name="Staats M."/>
            <person name="Valdes J.H."/>
            <person name="Van Kan J.A.L."/>
        </authorList>
    </citation>
    <scope>NUCLEOTIDE SEQUENCE [LARGE SCALE GENOMIC DNA]</scope>
    <source>
        <strain evidence="2 3">Bh0001</strain>
    </source>
</reference>
<gene>
    <name evidence="2" type="ORF">BHYA_0007g00720</name>
</gene>
<evidence type="ECO:0000313" key="2">
    <source>
        <dbReference type="EMBL" id="TGO42572.1"/>
    </source>
</evidence>
<sequence length="416" mass="46982">MWKLKTEQMAWSLINVPFNLKADFPGAAEAKEAEEKKAAEEAKVALEEARSFRIELITLLNVVVRRTERIPVSENEAILQMKKRALVNAFCRPEDRIADDAHISQELESPNMTSDDESPMQHQEDIGDLDYQSESMVENPPPRGKENSEHQPHSATQHQSSEYSAQHQSESEGFDHQPSPATPNKASDNLSVRQGRGRPKDGSRNGMIKPTSPQGGPSSGRPSSKENPLVLAEVIVISSDDEHLIQRKQWSRTEKMENPPETTRTRSSKHSAQIDFEYRYEPPSYLSDRRQEGSAKSQIQPLASSAQYERREISAGYQPELTPCTNVPDHSINRVEESYPELNDWNSLYGDEAEENEEHNASNIGEHAHLQNVGVRDSKEIERMDQVDHKEDRIKQRFEGGSQGDIGQPTTKRVLS</sequence>
<evidence type="ECO:0000313" key="3">
    <source>
        <dbReference type="Proteomes" id="UP000297814"/>
    </source>
</evidence>
<evidence type="ECO:0000256" key="1">
    <source>
        <dbReference type="SAM" id="MobiDB-lite"/>
    </source>
</evidence>
<proteinExistence type="predicted"/>
<keyword evidence="3" id="KW-1185">Reference proteome</keyword>
<comment type="caution">
    <text evidence="2">The sequence shown here is derived from an EMBL/GenBank/DDBJ whole genome shotgun (WGS) entry which is preliminary data.</text>
</comment>
<dbReference type="AlphaFoldDB" id="A0A4Z1H4X2"/>
<name>A0A4Z1H4X2_9HELO</name>
<feature type="compositionally biased region" description="Basic and acidic residues" evidence="1">
    <location>
        <begin position="143"/>
        <end position="152"/>
    </location>
</feature>
<protein>
    <submittedName>
        <fullName evidence="2">Uncharacterized protein</fullName>
    </submittedName>
</protein>